<keyword evidence="2" id="KW-1185">Reference proteome</keyword>
<name>A0A087SVV6_STEMI</name>
<dbReference type="AlphaFoldDB" id="A0A087SVV6"/>
<feature type="non-terminal residue" evidence="1">
    <location>
        <position position="88"/>
    </location>
</feature>
<evidence type="ECO:0000313" key="1">
    <source>
        <dbReference type="EMBL" id="KFM56995.1"/>
    </source>
</evidence>
<gene>
    <name evidence="1" type="ORF">X975_25589</name>
</gene>
<evidence type="ECO:0000313" key="2">
    <source>
        <dbReference type="Proteomes" id="UP000054359"/>
    </source>
</evidence>
<dbReference type="EMBL" id="KK112187">
    <property type="protein sequence ID" value="KFM56995.1"/>
    <property type="molecule type" value="Genomic_DNA"/>
</dbReference>
<dbReference type="Proteomes" id="UP000054359">
    <property type="component" value="Unassembled WGS sequence"/>
</dbReference>
<reference evidence="1 2" key="1">
    <citation type="submission" date="2013-11" db="EMBL/GenBank/DDBJ databases">
        <title>Genome sequencing of Stegodyphus mimosarum.</title>
        <authorList>
            <person name="Bechsgaard J."/>
        </authorList>
    </citation>
    <scope>NUCLEOTIDE SEQUENCE [LARGE SCALE GENOMIC DNA]</scope>
</reference>
<accession>A0A087SVV6</accession>
<protein>
    <submittedName>
        <fullName evidence="1">Uncharacterized protein</fullName>
    </submittedName>
</protein>
<proteinExistence type="predicted"/>
<organism evidence="1 2">
    <name type="scientific">Stegodyphus mimosarum</name>
    <name type="common">African social velvet spider</name>
    <dbReference type="NCBI Taxonomy" id="407821"/>
    <lineage>
        <taxon>Eukaryota</taxon>
        <taxon>Metazoa</taxon>
        <taxon>Ecdysozoa</taxon>
        <taxon>Arthropoda</taxon>
        <taxon>Chelicerata</taxon>
        <taxon>Arachnida</taxon>
        <taxon>Araneae</taxon>
        <taxon>Araneomorphae</taxon>
        <taxon>Entelegynae</taxon>
        <taxon>Eresoidea</taxon>
        <taxon>Eresidae</taxon>
        <taxon>Stegodyphus</taxon>
    </lineage>
</organism>
<sequence>MTQFPLLYEPIQPSRPFKNKRPPTPMTTYENIVVPMKKSLRAGDVASIHSMHPIIPQPAHHMLKDRKQTLCLAQLLIIPISSKTFHRE</sequence>